<dbReference type="Pfam" id="PF01471">
    <property type="entry name" value="PG_binding_1"/>
    <property type="match status" value="1"/>
</dbReference>
<feature type="domain" description="DUF4398" evidence="5">
    <location>
        <begin position="224"/>
        <end position="283"/>
    </location>
</feature>
<comment type="caution">
    <text evidence="6">The sequence shown here is derived from an EMBL/GenBank/DDBJ whole genome shotgun (WGS) entry which is preliminary data.</text>
</comment>
<gene>
    <name evidence="6" type="ORF">UT78_C0008G0014</name>
</gene>
<proteinExistence type="predicted"/>
<dbReference type="Proteomes" id="UP000034301">
    <property type="component" value="Unassembled WGS sequence"/>
</dbReference>
<evidence type="ECO:0008006" key="8">
    <source>
        <dbReference type="Google" id="ProtNLM"/>
    </source>
</evidence>
<organism evidence="6 7">
    <name type="scientific">Candidatus Nomurabacteria bacterium GW2011_GWF2_40_12</name>
    <dbReference type="NCBI Taxonomy" id="1618776"/>
    <lineage>
        <taxon>Bacteria</taxon>
        <taxon>Candidatus Nomuraibacteriota</taxon>
    </lineage>
</organism>
<dbReference type="Gene3D" id="1.20.1270.390">
    <property type="match status" value="1"/>
</dbReference>
<evidence type="ECO:0000256" key="3">
    <source>
        <dbReference type="SAM" id="SignalP"/>
    </source>
</evidence>
<reference evidence="6 7" key="1">
    <citation type="journal article" date="2015" name="Nature">
        <title>rRNA introns, odd ribosomes, and small enigmatic genomes across a large radiation of phyla.</title>
        <authorList>
            <person name="Brown C.T."/>
            <person name="Hug L.A."/>
            <person name="Thomas B.C."/>
            <person name="Sharon I."/>
            <person name="Castelle C.J."/>
            <person name="Singh A."/>
            <person name="Wilkins M.J."/>
            <person name="Williams K.H."/>
            <person name="Banfield J.F."/>
        </authorList>
    </citation>
    <scope>NUCLEOTIDE SEQUENCE [LARGE SCALE GENOMIC DNA]</scope>
</reference>
<dbReference type="InterPro" id="IPR036366">
    <property type="entry name" value="PGBDSf"/>
</dbReference>
<dbReference type="Pfam" id="PF14346">
    <property type="entry name" value="DUF4398"/>
    <property type="match status" value="1"/>
</dbReference>
<sequence length="291" mass="31760">MGVLALTNKKTMKTNILKVVFLGAVALFAFNAEASGCGFSRDLMVGSRGEDVRCLQQYLTGVGYGMNMYPDGVFGPRTNQAVMLWQGNYGLAAYGTFDSASRAKYVELMGGYVSGVNPLPPIWEDSEKQSASVRIEEALVMIEDARDEIDDSNDDTSSAQGSLDEAEDDILDSVIAFYVEQDYDEAYDKADDAYENAEDAYDDVDGGNGDENDAEDAIDDARDAIDNARDDIEDADDDGADVNEAEDLLDDAEETLDDAENEFDDEDYDNAEDLADEARDLADDAVDAINW</sequence>
<keyword evidence="1" id="KW-0175">Coiled coil</keyword>
<dbReference type="EMBL" id="LBYC01000008">
    <property type="protein sequence ID" value="KKR43082.1"/>
    <property type="molecule type" value="Genomic_DNA"/>
</dbReference>
<dbReference type="InterPro" id="IPR002477">
    <property type="entry name" value="Peptidoglycan-bd-like"/>
</dbReference>
<protein>
    <recommendedName>
        <fullName evidence="8">Peptidoglycan binding-like domain-containing protein</fullName>
    </recommendedName>
</protein>
<feature type="domain" description="Peptidoglycan binding-like" evidence="4">
    <location>
        <begin position="48"/>
        <end position="99"/>
    </location>
</feature>
<feature type="chain" id="PRO_5002534594" description="Peptidoglycan binding-like domain-containing protein" evidence="3">
    <location>
        <begin position="35"/>
        <end position="291"/>
    </location>
</feature>
<feature type="coiled-coil region" evidence="1">
    <location>
        <begin position="180"/>
        <end position="288"/>
    </location>
</feature>
<dbReference type="SUPFAM" id="SSF47090">
    <property type="entry name" value="PGBD-like"/>
    <property type="match status" value="1"/>
</dbReference>
<evidence type="ECO:0000256" key="2">
    <source>
        <dbReference type="SAM" id="MobiDB-lite"/>
    </source>
</evidence>
<evidence type="ECO:0000256" key="1">
    <source>
        <dbReference type="SAM" id="Coils"/>
    </source>
</evidence>
<dbReference type="Gene3D" id="1.10.101.10">
    <property type="entry name" value="PGBD-like superfamily/PGBD"/>
    <property type="match status" value="1"/>
</dbReference>
<dbReference type="InterPro" id="IPR025511">
    <property type="entry name" value="DUF4398"/>
</dbReference>
<evidence type="ECO:0000313" key="7">
    <source>
        <dbReference type="Proteomes" id="UP000034301"/>
    </source>
</evidence>
<dbReference type="AlphaFoldDB" id="A0A0G0TYP2"/>
<evidence type="ECO:0000259" key="5">
    <source>
        <dbReference type="Pfam" id="PF14346"/>
    </source>
</evidence>
<feature type="signal peptide" evidence="3">
    <location>
        <begin position="1"/>
        <end position="34"/>
    </location>
</feature>
<keyword evidence="3" id="KW-0732">Signal</keyword>
<accession>A0A0G0TYP2</accession>
<feature type="region of interest" description="Disordered" evidence="2">
    <location>
        <begin position="146"/>
        <end position="166"/>
    </location>
</feature>
<dbReference type="InterPro" id="IPR036365">
    <property type="entry name" value="PGBD-like_sf"/>
</dbReference>
<evidence type="ECO:0000313" key="6">
    <source>
        <dbReference type="EMBL" id="KKR43082.1"/>
    </source>
</evidence>
<name>A0A0G0TYP2_9BACT</name>
<evidence type="ECO:0000259" key="4">
    <source>
        <dbReference type="Pfam" id="PF01471"/>
    </source>
</evidence>